<dbReference type="EMBL" id="VDGI01000013">
    <property type="protein sequence ID" value="TQR19504.1"/>
    <property type="molecule type" value="Genomic_DNA"/>
</dbReference>
<dbReference type="Proteomes" id="UP000316626">
    <property type="component" value="Unassembled WGS sequence"/>
</dbReference>
<evidence type="ECO:0000313" key="2">
    <source>
        <dbReference type="Proteomes" id="UP000316626"/>
    </source>
</evidence>
<protein>
    <submittedName>
        <fullName evidence="1">Uncharacterized protein</fullName>
    </submittedName>
</protein>
<dbReference type="AlphaFoldDB" id="A0A544TPW7"/>
<dbReference type="RefSeq" id="WP_142642982.1">
    <property type="nucleotide sequence ID" value="NZ_VDGI01000013.1"/>
</dbReference>
<proteinExistence type="predicted"/>
<sequence length="83" mass="9904">MAKSAAKRKREHELRNTGKDVSMLRNDVDFSTHVRMTKTKKEKLDQQHRKYKKHFAKGIVPDGNAFYLYFFWLKLNINSVSFQ</sequence>
<name>A0A544TPW7_9BACI</name>
<organism evidence="1 2">
    <name type="scientific">Psychrobacillus vulpis</name>
    <dbReference type="NCBI Taxonomy" id="2325572"/>
    <lineage>
        <taxon>Bacteria</taxon>
        <taxon>Bacillati</taxon>
        <taxon>Bacillota</taxon>
        <taxon>Bacilli</taxon>
        <taxon>Bacillales</taxon>
        <taxon>Bacillaceae</taxon>
        <taxon>Psychrobacillus</taxon>
    </lineage>
</organism>
<comment type="caution">
    <text evidence="1">The sequence shown here is derived from an EMBL/GenBank/DDBJ whole genome shotgun (WGS) entry which is preliminary data.</text>
</comment>
<reference evidence="1 2" key="1">
    <citation type="submission" date="2019-06" db="EMBL/GenBank/DDBJ databases">
        <title>Psychrobacillus vulpis sp. nov., a new species isolated from feces of a red fox that inhabits in The Tablas de Daimiel Natural Park, Albacete, Spain.</title>
        <authorList>
            <person name="Rodriguez M."/>
            <person name="Reina J.C."/>
            <person name="Bejar V."/>
            <person name="Llamas I."/>
        </authorList>
    </citation>
    <scope>NUCLEOTIDE SEQUENCE [LARGE SCALE GENOMIC DNA]</scope>
    <source>
        <strain evidence="1 2">Z8</strain>
    </source>
</reference>
<gene>
    <name evidence="1" type="ORF">FG384_12740</name>
</gene>
<evidence type="ECO:0000313" key="1">
    <source>
        <dbReference type="EMBL" id="TQR19504.1"/>
    </source>
</evidence>
<dbReference type="OrthoDB" id="2454574at2"/>
<accession>A0A544TPW7</accession>
<keyword evidence="2" id="KW-1185">Reference proteome</keyword>